<evidence type="ECO:0000313" key="3">
    <source>
        <dbReference type="Proteomes" id="UP001550853"/>
    </source>
</evidence>
<organism evidence="2 3">
    <name type="scientific">Streptomyces catenulae</name>
    <dbReference type="NCBI Taxonomy" id="66875"/>
    <lineage>
        <taxon>Bacteria</taxon>
        <taxon>Bacillati</taxon>
        <taxon>Actinomycetota</taxon>
        <taxon>Actinomycetes</taxon>
        <taxon>Kitasatosporales</taxon>
        <taxon>Streptomycetaceae</taxon>
        <taxon>Streptomyces</taxon>
    </lineage>
</organism>
<dbReference type="RefSeq" id="WP_030286986.1">
    <property type="nucleotide sequence ID" value="NZ_JBEZVI010000002.1"/>
</dbReference>
<reference evidence="2 3" key="1">
    <citation type="submission" date="2024-06" db="EMBL/GenBank/DDBJ databases">
        <title>The Natural Products Discovery Center: Release of the First 8490 Sequenced Strains for Exploring Actinobacteria Biosynthetic Diversity.</title>
        <authorList>
            <person name="Kalkreuter E."/>
            <person name="Kautsar S.A."/>
            <person name="Yang D."/>
            <person name="Bader C.D."/>
            <person name="Teijaro C.N."/>
            <person name="Fluegel L."/>
            <person name="Davis C.M."/>
            <person name="Simpson J.R."/>
            <person name="Lauterbach L."/>
            <person name="Steele A.D."/>
            <person name="Gui C."/>
            <person name="Meng S."/>
            <person name="Li G."/>
            <person name="Viehrig K."/>
            <person name="Ye F."/>
            <person name="Su P."/>
            <person name="Kiefer A.F."/>
            <person name="Nichols A."/>
            <person name="Cepeda A.J."/>
            <person name="Yan W."/>
            <person name="Fan B."/>
            <person name="Jiang Y."/>
            <person name="Adhikari A."/>
            <person name="Zheng C.-J."/>
            <person name="Schuster L."/>
            <person name="Cowan T.M."/>
            <person name="Smanski M.J."/>
            <person name="Chevrette M.G."/>
            <person name="De Carvalho L.P.S."/>
            <person name="Shen B."/>
        </authorList>
    </citation>
    <scope>NUCLEOTIDE SEQUENCE [LARGE SCALE GENOMIC DNA]</scope>
    <source>
        <strain evidence="2 3">NPDC033039</strain>
    </source>
</reference>
<sequence>MKAARSSLPVALFAVAGVGLAHLVQNIRHDRARVAVALEKFRLDIAVDFTLDADLDHEGQEVYSEMRVHLLSVTYRTRQISRAALYTVAHEEMIRDKHLARHWPAIHPRLEATAADRATRTVLDAFHAAYEAHQARQHTAAPVAGTDDPHHEAAA</sequence>
<dbReference type="Proteomes" id="UP001550853">
    <property type="component" value="Unassembled WGS sequence"/>
</dbReference>
<name>A0ABV2YTH2_9ACTN</name>
<comment type="caution">
    <text evidence="2">The sequence shown here is derived from an EMBL/GenBank/DDBJ whole genome shotgun (WGS) entry which is preliminary data.</text>
</comment>
<keyword evidence="3" id="KW-1185">Reference proteome</keyword>
<gene>
    <name evidence="2" type="ORF">AB0E61_02975</name>
</gene>
<accession>A0ABV2YTH2</accession>
<evidence type="ECO:0000313" key="2">
    <source>
        <dbReference type="EMBL" id="MEU3709044.1"/>
    </source>
</evidence>
<protein>
    <submittedName>
        <fullName evidence="2">Uncharacterized protein</fullName>
    </submittedName>
</protein>
<dbReference type="EMBL" id="JBEZVI010000002">
    <property type="protein sequence ID" value="MEU3709044.1"/>
    <property type="molecule type" value="Genomic_DNA"/>
</dbReference>
<evidence type="ECO:0000256" key="1">
    <source>
        <dbReference type="SAM" id="MobiDB-lite"/>
    </source>
</evidence>
<feature type="region of interest" description="Disordered" evidence="1">
    <location>
        <begin position="136"/>
        <end position="155"/>
    </location>
</feature>
<proteinExistence type="predicted"/>